<dbReference type="AlphaFoldDB" id="A0AAW1P6E5"/>
<comment type="caution">
    <text evidence="3">The sequence shown here is derived from an EMBL/GenBank/DDBJ whole genome shotgun (WGS) entry which is preliminary data.</text>
</comment>
<protein>
    <recommendedName>
        <fullName evidence="2">NrS-1 polymerase-like helicase domain-containing protein</fullName>
    </recommendedName>
</protein>
<feature type="region of interest" description="Disordered" evidence="1">
    <location>
        <begin position="313"/>
        <end position="336"/>
    </location>
</feature>
<keyword evidence="4" id="KW-1185">Reference proteome</keyword>
<evidence type="ECO:0000256" key="1">
    <source>
        <dbReference type="SAM" id="MobiDB-lite"/>
    </source>
</evidence>
<evidence type="ECO:0000259" key="2">
    <source>
        <dbReference type="Pfam" id="PF19263"/>
    </source>
</evidence>
<dbReference type="InterPro" id="IPR045455">
    <property type="entry name" value="NrS-1_pol-like_helicase"/>
</dbReference>
<dbReference type="Pfam" id="PF19263">
    <property type="entry name" value="DUF5906"/>
    <property type="match status" value="1"/>
</dbReference>
<organism evidence="3 4">
    <name type="scientific">Symbiochloris irregularis</name>
    <dbReference type="NCBI Taxonomy" id="706552"/>
    <lineage>
        <taxon>Eukaryota</taxon>
        <taxon>Viridiplantae</taxon>
        <taxon>Chlorophyta</taxon>
        <taxon>core chlorophytes</taxon>
        <taxon>Trebouxiophyceae</taxon>
        <taxon>Trebouxiales</taxon>
        <taxon>Trebouxiaceae</taxon>
        <taxon>Symbiochloris</taxon>
    </lineage>
</organism>
<sequence>MHDYLRELFPGCFDGAAHAKTSKGHHYIWWRSGFCDGVDLTDCARLLLPARFPPHLLDVLGEVPIDVKTITSTGTSGVLVVPPSPNKTWLAAPWDVNSNLSCVQNSTPEQTAASGLQPVPDKLVQWICKNRKSSVNRCRSVRANNGTGGLLSAVGTNGGGLDSGMDMAGPEPSGSITDPLFDGRWDVGMDSMAAIKLAEELLLELGDNHDKFYKQENNSLHFKTGPSRVCPYLLRSGAAEQGHRHDRNNFKLNFMRSGAIKYWCFGSSCQDEYRRQPEEVGRWRAAAPEVAGSHFDLNHYNVLAAKWREEMGKLNKERDPSEEKDEVRDPAEEMGKVRNPAELRDLRDALIRYLNRFFVAIKNRRPEILELEYDEAGRHVIDFTRRPLNQHWAFYRNMTFMKNQWLCTEDRRTADRLVFEVDPGMVSPREFNMFLGLRIEREYDVAGTQLDKGLIAPILELLRDVWAEGNDIVYKYLLNWMAYPLKRKRKTGVCVVVISDQGYGKGTIAHDLLGERIYGEVRNDRQGGCYAQITDIDHIVGRFNTPSCMRLFINADECSSFGGAYKQNNKFKNFITGTTRSMEAKGLDPVTISDFANVLMTSNNDDIVKVEISDRRFVILDLVNADKKPRDFFSSVHELIKGEGALHFYKYLLARDLEGFEPQDHRPVTPAARRMMASQVPLPVQFMQECAVNEQIQHPFAPESDRWTGQTTMTSASLFSAFRVWAEKNEFKDAPDSRHFAHPLTRHGLVRPNTDGDRRLLELPAPNEVIRRLKKKSLFFD</sequence>
<name>A0AAW1P6E5_9CHLO</name>
<reference evidence="3 4" key="1">
    <citation type="journal article" date="2024" name="Nat. Commun.">
        <title>Phylogenomics reveals the evolutionary origins of lichenization in chlorophyte algae.</title>
        <authorList>
            <person name="Puginier C."/>
            <person name="Libourel C."/>
            <person name="Otte J."/>
            <person name="Skaloud P."/>
            <person name="Haon M."/>
            <person name="Grisel S."/>
            <person name="Petersen M."/>
            <person name="Berrin J.G."/>
            <person name="Delaux P.M."/>
            <person name="Dal Grande F."/>
            <person name="Keller J."/>
        </authorList>
    </citation>
    <scope>NUCLEOTIDE SEQUENCE [LARGE SCALE GENOMIC DNA]</scope>
    <source>
        <strain evidence="3 4">SAG 2036</strain>
    </source>
</reference>
<evidence type="ECO:0000313" key="3">
    <source>
        <dbReference type="EMBL" id="KAK9806441.1"/>
    </source>
</evidence>
<evidence type="ECO:0000313" key="4">
    <source>
        <dbReference type="Proteomes" id="UP001465755"/>
    </source>
</evidence>
<accession>A0AAW1P6E5</accession>
<dbReference type="InterPro" id="IPR006162">
    <property type="entry name" value="Ppantetheine_attach_site"/>
</dbReference>
<feature type="domain" description="NrS-1 polymerase-like helicase" evidence="2">
    <location>
        <begin position="498"/>
        <end position="616"/>
    </location>
</feature>
<dbReference type="Gene3D" id="3.40.50.300">
    <property type="entry name" value="P-loop containing nucleotide triphosphate hydrolases"/>
    <property type="match status" value="1"/>
</dbReference>
<dbReference type="PROSITE" id="PS00012">
    <property type="entry name" value="PHOSPHOPANTETHEINE"/>
    <property type="match status" value="1"/>
</dbReference>
<dbReference type="Proteomes" id="UP001465755">
    <property type="component" value="Unassembled WGS sequence"/>
</dbReference>
<dbReference type="InterPro" id="IPR027417">
    <property type="entry name" value="P-loop_NTPase"/>
</dbReference>
<dbReference type="EMBL" id="JALJOQ010000038">
    <property type="protein sequence ID" value="KAK9806441.1"/>
    <property type="molecule type" value="Genomic_DNA"/>
</dbReference>
<gene>
    <name evidence="3" type="ORF">WJX73_007645</name>
</gene>
<proteinExistence type="predicted"/>